<feature type="region of interest" description="Disordered" evidence="1">
    <location>
        <begin position="168"/>
        <end position="187"/>
    </location>
</feature>
<dbReference type="Gene3D" id="3.40.50.1010">
    <property type="entry name" value="5'-nuclease"/>
    <property type="match status" value="1"/>
</dbReference>
<dbReference type="Proteomes" id="UP000620124">
    <property type="component" value="Unassembled WGS sequence"/>
</dbReference>
<evidence type="ECO:0000313" key="3">
    <source>
        <dbReference type="EMBL" id="KAF7338468.1"/>
    </source>
</evidence>
<dbReference type="PANTHER" id="PTHR14379:SF3">
    <property type="entry name" value="MEIOSIS REGULATOR AND MRNA STABILITY FACTOR 1"/>
    <property type="match status" value="1"/>
</dbReference>
<dbReference type="OrthoDB" id="549353at2759"/>
<gene>
    <name evidence="3" type="ORF">MVEN_02072800</name>
</gene>
<dbReference type="GO" id="GO:0005777">
    <property type="term" value="C:peroxisome"/>
    <property type="evidence" value="ECO:0007669"/>
    <property type="project" value="InterPro"/>
</dbReference>
<dbReference type="CDD" id="cd10910">
    <property type="entry name" value="PIN_limkain_b1_N_like"/>
    <property type="match status" value="1"/>
</dbReference>
<keyword evidence="4" id="KW-1185">Reference proteome</keyword>
<comment type="caution">
    <text evidence="3">The sequence shown here is derived from an EMBL/GenBank/DDBJ whole genome shotgun (WGS) entry which is preliminary data.</text>
</comment>
<dbReference type="GO" id="GO:1905762">
    <property type="term" value="F:CCR4-NOT complex binding"/>
    <property type="evidence" value="ECO:0007669"/>
    <property type="project" value="TreeGrafter"/>
</dbReference>
<name>A0A8H6XCD0_9AGAR</name>
<proteinExistence type="predicted"/>
<dbReference type="Pfam" id="PF01936">
    <property type="entry name" value="NYN"/>
    <property type="match status" value="1"/>
</dbReference>
<dbReference type="InterPro" id="IPR021139">
    <property type="entry name" value="NYN"/>
</dbReference>
<dbReference type="GO" id="GO:0004540">
    <property type="term" value="F:RNA nuclease activity"/>
    <property type="evidence" value="ECO:0007669"/>
    <property type="project" value="InterPro"/>
</dbReference>
<evidence type="ECO:0000259" key="2">
    <source>
        <dbReference type="Pfam" id="PF01936"/>
    </source>
</evidence>
<evidence type="ECO:0000256" key="1">
    <source>
        <dbReference type="SAM" id="MobiDB-lite"/>
    </source>
</evidence>
<dbReference type="PANTHER" id="PTHR14379">
    <property type="entry name" value="LIMKAIN B LKAP"/>
    <property type="match status" value="1"/>
</dbReference>
<evidence type="ECO:0000313" key="4">
    <source>
        <dbReference type="Proteomes" id="UP000620124"/>
    </source>
</evidence>
<accession>A0A8H6XCD0</accession>
<sequence length="569" mass="61165">MQSHDTQSSDVAIFWDYENCHASSQVSGYEVVSGIRNVAHRFGPVKHFKAYTETLDTRSLGSRSELQSSGVSLTDCPHNGGKNVTDQMIMVDMLAYAMDHPAPATIILISGDREFAYAVSVLRLRRYEVVVISLPLPGAHISLKSQASLYLDWNSEVLGYSNSSHLPGRVDPPTAPRNPFNFQSPSVGGSNYLPASETLYPRASQLPSKPEGAAAISGHNRGANYSGDPFSLLEVTPPEQKAVDQSIPVPVPASSSSEYPYRPPGLREPPEVVCVPAPGHPANVVPDVAKKHNIGAATTPIQSTSTLLPLPQVVDKDGGTIRTPVQSPRLHEVLDNNREITTPVQSSPPSSSSPVKLAQKHPKSAPPELCPAEFTPVEGCSITTAPVSLTRAPIRTEVNDNEDREWSIFSPKLLSQECIPPQVPETLASTPPSGSPIPPKYISIPNGKSREPDPPAAPINRLDAILASEEQSLKHIPSAFQPLVAVLLKHRAKGIAQPLRSMVAYELANSTYELGVTNFDILTSLAAQVNLIQMGGDGVHAWISLNCDSNISPGGEEPDFPIWIALVQQ</sequence>
<feature type="region of interest" description="Disordered" evidence="1">
    <location>
        <begin position="335"/>
        <end position="367"/>
    </location>
</feature>
<protein>
    <submittedName>
        <fullName evidence="3">DUF537-domain-containing protein</fullName>
    </submittedName>
</protein>
<organism evidence="3 4">
    <name type="scientific">Mycena venus</name>
    <dbReference type="NCBI Taxonomy" id="2733690"/>
    <lineage>
        <taxon>Eukaryota</taxon>
        <taxon>Fungi</taxon>
        <taxon>Dikarya</taxon>
        <taxon>Basidiomycota</taxon>
        <taxon>Agaricomycotina</taxon>
        <taxon>Agaricomycetes</taxon>
        <taxon>Agaricomycetidae</taxon>
        <taxon>Agaricales</taxon>
        <taxon>Marasmiineae</taxon>
        <taxon>Mycenaceae</taxon>
        <taxon>Mycena</taxon>
    </lineage>
</organism>
<feature type="compositionally biased region" description="Low complexity" evidence="1">
    <location>
        <begin position="246"/>
        <end position="257"/>
    </location>
</feature>
<dbReference type="EMBL" id="JACAZI010000021">
    <property type="protein sequence ID" value="KAF7338468.1"/>
    <property type="molecule type" value="Genomic_DNA"/>
</dbReference>
<dbReference type="InterPro" id="IPR024768">
    <property type="entry name" value="Marf1"/>
</dbReference>
<feature type="domain" description="NYN" evidence="2">
    <location>
        <begin position="11"/>
        <end position="150"/>
    </location>
</feature>
<feature type="region of interest" description="Disordered" evidence="1">
    <location>
        <begin position="238"/>
        <end position="263"/>
    </location>
</feature>
<dbReference type="AlphaFoldDB" id="A0A8H6XCD0"/>
<reference evidence="3" key="1">
    <citation type="submission" date="2020-05" db="EMBL/GenBank/DDBJ databases">
        <title>Mycena genomes resolve the evolution of fungal bioluminescence.</title>
        <authorList>
            <person name="Tsai I.J."/>
        </authorList>
    </citation>
    <scope>NUCLEOTIDE SEQUENCE</scope>
    <source>
        <strain evidence="3">CCC161011</strain>
    </source>
</reference>
<dbReference type="GO" id="GO:0010468">
    <property type="term" value="P:regulation of gene expression"/>
    <property type="evidence" value="ECO:0007669"/>
    <property type="project" value="InterPro"/>
</dbReference>